<comment type="caution">
    <text evidence="1">The sequence shown here is derived from an EMBL/GenBank/DDBJ whole genome shotgun (WGS) entry which is preliminary data.</text>
</comment>
<keyword evidence="2" id="KW-1185">Reference proteome</keyword>
<name>A0ABW5Z4D8_9FLAO</name>
<dbReference type="EMBL" id="JBHUOL010000001">
    <property type="protein sequence ID" value="MFD2907186.1"/>
    <property type="molecule type" value="Genomic_DNA"/>
</dbReference>
<evidence type="ECO:0000313" key="1">
    <source>
        <dbReference type="EMBL" id="MFD2907186.1"/>
    </source>
</evidence>
<gene>
    <name evidence="1" type="ORF">ACFSX9_00415</name>
</gene>
<dbReference type="Proteomes" id="UP001597549">
    <property type="component" value="Unassembled WGS sequence"/>
</dbReference>
<reference evidence="2" key="1">
    <citation type="journal article" date="2019" name="Int. J. Syst. Evol. Microbiol.">
        <title>The Global Catalogue of Microorganisms (GCM) 10K type strain sequencing project: providing services to taxonomists for standard genome sequencing and annotation.</title>
        <authorList>
            <consortium name="The Broad Institute Genomics Platform"/>
            <consortium name="The Broad Institute Genome Sequencing Center for Infectious Disease"/>
            <person name="Wu L."/>
            <person name="Ma J."/>
        </authorList>
    </citation>
    <scope>NUCLEOTIDE SEQUENCE [LARGE SCALE GENOMIC DNA]</scope>
    <source>
        <strain evidence="2">KCTC 52644</strain>
    </source>
</reference>
<accession>A0ABW5Z4D8</accession>
<organism evidence="1 2">
    <name type="scientific">Flavobacterium ardleyense</name>
    <dbReference type="NCBI Taxonomy" id="2038737"/>
    <lineage>
        <taxon>Bacteria</taxon>
        <taxon>Pseudomonadati</taxon>
        <taxon>Bacteroidota</taxon>
        <taxon>Flavobacteriia</taxon>
        <taxon>Flavobacteriales</taxon>
        <taxon>Flavobacteriaceae</taxon>
        <taxon>Flavobacterium</taxon>
    </lineage>
</organism>
<sequence>MEKGEILIYQNQEGNTKIDVMREEDTIWLSQTKMAFLLGKASTTIRE</sequence>
<evidence type="ECO:0000313" key="2">
    <source>
        <dbReference type="Proteomes" id="UP001597549"/>
    </source>
</evidence>
<dbReference type="RefSeq" id="WP_379802996.1">
    <property type="nucleotide sequence ID" value="NZ_JBHUOL010000001.1"/>
</dbReference>
<proteinExistence type="predicted"/>
<protein>
    <submittedName>
        <fullName evidence="1">Uncharacterized protein</fullName>
    </submittedName>
</protein>